<dbReference type="OrthoDB" id="2684236at2759"/>
<gene>
    <name evidence="1" type="ORF">BO72DRAFT_369856</name>
</gene>
<dbReference type="AlphaFoldDB" id="A0A8G1W1Z6"/>
<keyword evidence="2" id="KW-1185">Reference proteome</keyword>
<protein>
    <submittedName>
        <fullName evidence="1">Uncharacterized protein</fullName>
    </submittedName>
</protein>
<dbReference type="VEuPathDB" id="FungiDB:BO72DRAFT_369856"/>
<dbReference type="Pfam" id="PF07173">
    <property type="entry name" value="GRDP-like"/>
    <property type="match status" value="1"/>
</dbReference>
<accession>A0A8G1W1Z6</accession>
<evidence type="ECO:0000313" key="1">
    <source>
        <dbReference type="EMBL" id="RAK80972.1"/>
    </source>
</evidence>
<dbReference type="Proteomes" id="UP000249789">
    <property type="component" value="Unassembled WGS sequence"/>
</dbReference>
<dbReference type="EMBL" id="KZ824627">
    <property type="protein sequence ID" value="RAK80972.1"/>
    <property type="molecule type" value="Genomic_DNA"/>
</dbReference>
<name>A0A8G1W1Z6_9EURO</name>
<dbReference type="GeneID" id="63858268"/>
<evidence type="ECO:0000313" key="2">
    <source>
        <dbReference type="Proteomes" id="UP000249789"/>
    </source>
</evidence>
<sequence length="399" mass="45726">MPSYFSNVLTILHRHSARTSPASNLSQDIVGPHPSLFEESSIQLKDRSDLPSISQCAIHLELLEAFYTLRIRVTTSSRLTKSLDRKQNHKRNSILGGRKEPSERWHRFLSIAVTRFQQWVRVLNHHLEVKHLEGRDPLLLPPLVADILMVWHAFLLNPHDFSQFCNTTHLDHIRGLSFPWEAIHEALSHDNWDYTLPSETSAWLRNELNIAPDLFTALSDNEATTLKAITPETPPEHIPLVDNILRQAIFIDKMHDLLWIRSPALQGTLTRALARYERFVTLFRLHPGTMLVPTLDVDLVWHTHLCSAVLYEESMLERTGRYINHDDKLGEETLTGGLDTTVKLYEAATGEPYGACFCWDCEAMRSAGKMVEGDVGAGARKKIEEEVDSYWRAEMTRRK</sequence>
<dbReference type="RefSeq" id="XP_040804982.1">
    <property type="nucleotide sequence ID" value="XM_040940935.1"/>
</dbReference>
<dbReference type="InterPro" id="IPR009836">
    <property type="entry name" value="GRDP-like"/>
</dbReference>
<reference evidence="1 2" key="1">
    <citation type="submission" date="2018-02" db="EMBL/GenBank/DDBJ databases">
        <title>The genomes of Aspergillus section Nigri reveals drivers in fungal speciation.</title>
        <authorList>
            <consortium name="DOE Joint Genome Institute"/>
            <person name="Vesth T.C."/>
            <person name="Nybo J."/>
            <person name="Theobald S."/>
            <person name="Brandl J."/>
            <person name="Frisvad J.C."/>
            <person name="Nielsen K.F."/>
            <person name="Lyhne E.K."/>
            <person name="Kogle M.E."/>
            <person name="Kuo A."/>
            <person name="Riley R."/>
            <person name="Clum A."/>
            <person name="Nolan M."/>
            <person name="Lipzen A."/>
            <person name="Salamov A."/>
            <person name="Henrissat B."/>
            <person name="Wiebenga A."/>
            <person name="De vries R.P."/>
            <person name="Grigoriev I.V."/>
            <person name="Mortensen U.H."/>
            <person name="Andersen M.R."/>
            <person name="Baker S.E."/>
        </authorList>
    </citation>
    <scope>NUCLEOTIDE SEQUENCE [LARGE SCALE GENOMIC DNA]</scope>
    <source>
        <strain evidence="1 2">CBS 313.89</strain>
    </source>
</reference>
<organism evidence="1 2">
    <name type="scientific">Aspergillus fijiensis CBS 313.89</name>
    <dbReference type="NCBI Taxonomy" id="1448319"/>
    <lineage>
        <taxon>Eukaryota</taxon>
        <taxon>Fungi</taxon>
        <taxon>Dikarya</taxon>
        <taxon>Ascomycota</taxon>
        <taxon>Pezizomycotina</taxon>
        <taxon>Eurotiomycetes</taxon>
        <taxon>Eurotiomycetidae</taxon>
        <taxon>Eurotiales</taxon>
        <taxon>Aspergillaceae</taxon>
        <taxon>Aspergillus</taxon>
    </lineage>
</organism>
<dbReference type="PANTHER" id="PTHR34365">
    <property type="entry name" value="ENOLASE (DUF1399)"/>
    <property type="match status" value="1"/>
</dbReference>
<dbReference type="PANTHER" id="PTHR34365:SF7">
    <property type="entry name" value="GLYCINE-RICH DOMAIN-CONTAINING PROTEIN 1"/>
    <property type="match status" value="1"/>
</dbReference>
<proteinExistence type="predicted"/>